<dbReference type="NCBIfam" id="TIGR02451">
    <property type="entry name" value="anti_sig_ChrR"/>
    <property type="match status" value="1"/>
</dbReference>
<dbReference type="InterPro" id="IPR011051">
    <property type="entry name" value="RmlC_Cupin_sf"/>
</dbReference>
<evidence type="ECO:0000313" key="2">
    <source>
        <dbReference type="EMBL" id="NYZ20304.1"/>
    </source>
</evidence>
<gene>
    <name evidence="2" type="ORF">HND93_11320</name>
</gene>
<comment type="caution">
    <text evidence="2">The sequence shown here is derived from an EMBL/GenBank/DDBJ whole genome shotgun (WGS) entry which is preliminary data.</text>
</comment>
<evidence type="ECO:0000259" key="1">
    <source>
        <dbReference type="Pfam" id="PF12973"/>
    </source>
</evidence>
<dbReference type="Proteomes" id="UP000584642">
    <property type="component" value="Unassembled WGS sequence"/>
</dbReference>
<evidence type="ECO:0000313" key="3">
    <source>
        <dbReference type="Proteomes" id="UP000584642"/>
    </source>
</evidence>
<feature type="domain" description="ChrR-like cupin" evidence="1">
    <location>
        <begin position="110"/>
        <end position="204"/>
    </location>
</feature>
<dbReference type="RefSeq" id="WP_180282062.1">
    <property type="nucleotide sequence ID" value="NZ_JABFDB010000006.1"/>
</dbReference>
<dbReference type="Gene3D" id="2.60.120.10">
    <property type="entry name" value="Jelly Rolls"/>
    <property type="match status" value="1"/>
</dbReference>
<organism evidence="2 3">
    <name type="scientific">Azospirillum oleiclasticum</name>
    <dbReference type="NCBI Taxonomy" id="2735135"/>
    <lineage>
        <taxon>Bacteria</taxon>
        <taxon>Pseudomonadati</taxon>
        <taxon>Pseudomonadota</taxon>
        <taxon>Alphaproteobacteria</taxon>
        <taxon>Rhodospirillales</taxon>
        <taxon>Azospirillaceae</taxon>
        <taxon>Azospirillum</taxon>
    </lineage>
</organism>
<dbReference type="InterPro" id="IPR012807">
    <property type="entry name" value="Anti-sigma_ChrR"/>
</dbReference>
<dbReference type="Pfam" id="PF12973">
    <property type="entry name" value="Cupin_7"/>
    <property type="match status" value="1"/>
</dbReference>
<dbReference type="CDD" id="cd20301">
    <property type="entry name" value="cupin_ChrR"/>
    <property type="match status" value="1"/>
</dbReference>
<dbReference type="Gene3D" id="1.10.10.1320">
    <property type="entry name" value="Anti-sigma factor, zinc-finger domain"/>
    <property type="match status" value="1"/>
</dbReference>
<proteinExistence type="predicted"/>
<reference evidence="2 3" key="1">
    <citation type="submission" date="2020-05" db="EMBL/GenBank/DDBJ databases">
        <title>Azospirillum oleiclasticum sp. nov, a nitrogen-fixing and heavy crude oil-emulsifying bacterium isolated from the crude oil of Yumen Oilfield.</title>
        <authorList>
            <person name="Wu D."/>
            <person name="Cai M."/>
            <person name="Zhang X."/>
        </authorList>
    </citation>
    <scope>NUCLEOTIDE SEQUENCE [LARGE SCALE GENOMIC DNA]</scope>
    <source>
        <strain evidence="2 3">ROY-1-1-2</strain>
    </source>
</reference>
<dbReference type="InterPro" id="IPR041916">
    <property type="entry name" value="Anti_sigma_zinc_sf"/>
</dbReference>
<dbReference type="InterPro" id="IPR025979">
    <property type="entry name" value="ChrR-like_cupin_dom"/>
</dbReference>
<dbReference type="SUPFAM" id="SSF51182">
    <property type="entry name" value="RmlC-like cupins"/>
    <property type="match status" value="1"/>
</dbReference>
<keyword evidence="3" id="KW-1185">Reference proteome</keyword>
<accession>A0ABX2T7Y5</accession>
<protein>
    <submittedName>
        <fullName evidence="2">Anti-sigma factor</fullName>
    </submittedName>
</protein>
<name>A0ABX2T7Y5_9PROT</name>
<sequence>MTLPRHHPGEALLLDYASGLLAEPVALAIATHLACCPACRHAVAEMEAVGGALLDGLEPEPVAPGSLEAVMARLDRVDARFAAPPARPSRPAATPLFPEPLRRYAGADGRTLRWTPMVPGMSCAVVPVGGAGRSGGTAAKARLMRMRGNLPMPRHTHAGVEITVVLDGGFRDELGAFARGDLSFGDASIDHQPVADPEGCLCLSVTVGPLRLTGAVGRFLNPFLSF</sequence>
<dbReference type="InterPro" id="IPR014710">
    <property type="entry name" value="RmlC-like_jellyroll"/>
</dbReference>
<dbReference type="EMBL" id="JABFDB010000006">
    <property type="protein sequence ID" value="NYZ20304.1"/>
    <property type="molecule type" value="Genomic_DNA"/>
</dbReference>